<dbReference type="PANTHER" id="PTHR47829:SF3">
    <property type="entry name" value="AMINOGLYCOSIDE PHOSPHOTRANSFERASE DOMAIN-CONTAINING PROTEIN"/>
    <property type="match status" value="1"/>
</dbReference>
<keyword evidence="3" id="KW-1185">Reference proteome</keyword>
<protein>
    <submittedName>
        <fullName evidence="2">Phosphotransferase family protein</fullName>
    </submittedName>
</protein>
<dbReference type="Pfam" id="PF01636">
    <property type="entry name" value="APH"/>
    <property type="match status" value="1"/>
</dbReference>
<dbReference type="Proteomes" id="UP000552587">
    <property type="component" value="Unassembled WGS sequence"/>
</dbReference>
<name>A0A7W3YDC4_9GAMM</name>
<dbReference type="AlphaFoldDB" id="A0A7W3YDC4"/>
<dbReference type="InterPro" id="IPR002575">
    <property type="entry name" value="Aminoglycoside_PTrfase"/>
</dbReference>
<gene>
    <name evidence="2" type="ORF">H4F99_00780</name>
</gene>
<dbReference type="InterPro" id="IPR011009">
    <property type="entry name" value="Kinase-like_dom_sf"/>
</dbReference>
<comment type="caution">
    <text evidence="2">The sequence shown here is derived from an EMBL/GenBank/DDBJ whole genome shotgun (WGS) entry which is preliminary data.</text>
</comment>
<dbReference type="InterPro" id="IPR041726">
    <property type="entry name" value="ACAD10_11_N"/>
</dbReference>
<evidence type="ECO:0000313" key="3">
    <source>
        <dbReference type="Proteomes" id="UP000552587"/>
    </source>
</evidence>
<dbReference type="PANTHER" id="PTHR47829">
    <property type="entry name" value="HYDROLASE, PUTATIVE (AFU_ORTHOLOGUE AFUA_1G12880)-RELATED"/>
    <property type="match status" value="1"/>
</dbReference>
<dbReference type="CDD" id="cd05154">
    <property type="entry name" value="ACAD10_11_N-like"/>
    <property type="match status" value="1"/>
</dbReference>
<keyword evidence="2" id="KW-0808">Transferase</keyword>
<dbReference type="SUPFAM" id="SSF56112">
    <property type="entry name" value="Protein kinase-like (PK-like)"/>
    <property type="match status" value="1"/>
</dbReference>
<dbReference type="Gene3D" id="3.30.200.20">
    <property type="entry name" value="Phosphorylase Kinase, domain 1"/>
    <property type="match status" value="1"/>
</dbReference>
<proteinExistence type="predicted"/>
<sequence>MSEANARTLPDAEIQALDAWLAGHVDGYAGPLTVSRCKGGQSNPTWRLHTPGRDYVMRAKPAPKAKLLPSAHAIEREYRVQAALQGSGVPVARMCGLCEDESVIGRAFYVMGHVEGRILWDPTLPGMDASGRAAMYDELNRVIAVLHTVDHAALGLADYGKPGNYFERQVARWTTQYRASEIDRIDAMERLIDWLPRHVPAQSEDDVSIVHGDYRLDNVIFHPDEPRILAVIDWELSTLGHRTADFAYHMLTWHMPQGLFRGLGGVDLASLGIPGEDAYAAAYARRTGRDATGDWNYCLAYNVFRLAAIMQGIAKRAEAGIASSPQALEYGRQVAPLADLGWRFAQRAGGA</sequence>
<dbReference type="InterPro" id="IPR052898">
    <property type="entry name" value="ACAD10-like"/>
</dbReference>
<feature type="domain" description="Aminoglycoside phosphotransferase" evidence="1">
    <location>
        <begin position="34"/>
        <end position="285"/>
    </location>
</feature>
<organism evidence="2 3">
    <name type="scientific">Marilutibacter penaei</name>
    <dbReference type="NCBI Taxonomy" id="2759900"/>
    <lineage>
        <taxon>Bacteria</taxon>
        <taxon>Pseudomonadati</taxon>
        <taxon>Pseudomonadota</taxon>
        <taxon>Gammaproteobacteria</taxon>
        <taxon>Lysobacterales</taxon>
        <taxon>Lysobacteraceae</taxon>
        <taxon>Marilutibacter</taxon>
    </lineage>
</organism>
<dbReference type="Gene3D" id="3.90.1200.10">
    <property type="match status" value="1"/>
</dbReference>
<evidence type="ECO:0000313" key="2">
    <source>
        <dbReference type="EMBL" id="MBB1087016.1"/>
    </source>
</evidence>
<dbReference type="EMBL" id="JACHTE010000001">
    <property type="protein sequence ID" value="MBB1087016.1"/>
    <property type="molecule type" value="Genomic_DNA"/>
</dbReference>
<dbReference type="RefSeq" id="WP_182667808.1">
    <property type="nucleotide sequence ID" value="NZ_JACHTE010000001.1"/>
</dbReference>
<dbReference type="GO" id="GO:0016740">
    <property type="term" value="F:transferase activity"/>
    <property type="evidence" value="ECO:0007669"/>
    <property type="project" value="UniProtKB-KW"/>
</dbReference>
<reference evidence="2 3" key="1">
    <citation type="submission" date="2020-07" db="EMBL/GenBank/DDBJ databases">
        <authorList>
            <person name="Xu S."/>
            <person name="Li A."/>
        </authorList>
    </citation>
    <scope>NUCLEOTIDE SEQUENCE [LARGE SCALE GENOMIC DNA]</scope>
    <source>
        <strain evidence="2 3">SG-8</strain>
    </source>
</reference>
<accession>A0A7W3YDC4</accession>
<evidence type="ECO:0000259" key="1">
    <source>
        <dbReference type="Pfam" id="PF01636"/>
    </source>
</evidence>